<dbReference type="AlphaFoldDB" id="M2U343"/>
<evidence type="ECO:0000256" key="2">
    <source>
        <dbReference type="ARBA" id="ARBA00022741"/>
    </source>
</evidence>
<feature type="binding site" evidence="15">
    <location>
        <begin position="25"/>
        <end position="32"/>
    </location>
    <ligand>
        <name>ATP</name>
        <dbReference type="ChEBI" id="CHEBI:30616"/>
    </ligand>
</feature>
<dbReference type="InterPro" id="IPR014016">
    <property type="entry name" value="UvrD-like_ATP-bd"/>
</dbReference>
<keyword evidence="20" id="KW-1185">Reference proteome</keyword>
<evidence type="ECO:0000259" key="18">
    <source>
        <dbReference type="PROSITE" id="PS51217"/>
    </source>
</evidence>
<gene>
    <name evidence="19" type="ORF">C725_2346</name>
</gene>
<dbReference type="Pfam" id="PF12705">
    <property type="entry name" value="PDDEXK_1"/>
    <property type="match status" value="1"/>
</dbReference>
<evidence type="ECO:0000259" key="17">
    <source>
        <dbReference type="PROSITE" id="PS51198"/>
    </source>
</evidence>
<evidence type="ECO:0000256" key="12">
    <source>
        <dbReference type="ARBA" id="ARBA00034808"/>
    </source>
</evidence>
<dbReference type="PANTHER" id="PTHR11070">
    <property type="entry name" value="UVRD / RECB / PCRA DNA HELICASE FAMILY MEMBER"/>
    <property type="match status" value="1"/>
</dbReference>
<keyword evidence="10" id="KW-0413">Isomerase</keyword>
<dbReference type="Gene3D" id="3.40.50.300">
    <property type="entry name" value="P-loop containing nucleotide triphosphate hydrolases"/>
    <property type="match status" value="3"/>
</dbReference>
<reference evidence="19 20" key="1">
    <citation type="journal article" date="2013" name="Genome Announc.">
        <title>Draft Genome Sequence of Strain JLT2015T, Belonging to the Family Sphingomonadaceae of the Alphaproteobacteria.</title>
        <authorList>
            <person name="Tang K."/>
            <person name="Liu K."/>
            <person name="Li S."/>
            <person name="Jiao N."/>
        </authorList>
    </citation>
    <scope>NUCLEOTIDE SEQUENCE [LARGE SCALE GENOMIC DNA]</scope>
    <source>
        <strain evidence="19 20">JLT2015</strain>
    </source>
</reference>
<comment type="catalytic activity">
    <reaction evidence="11">
        <text>Couples ATP hydrolysis with the unwinding of duplex DNA by translocating in the 3'-5' direction.</text>
        <dbReference type="EC" id="5.6.2.4"/>
    </reaction>
</comment>
<evidence type="ECO:0000256" key="4">
    <source>
        <dbReference type="ARBA" id="ARBA00022801"/>
    </source>
</evidence>
<evidence type="ECO:0000256" key="10">
    <source>
        <dbReference type="ARBA" id="ARBA00023235"/>
    </source>
</evidence>
<dbReference type="GO" id="GO:0043138">
    <property type="term" value="F:3'-5' DNA helicase activity"/>
    <property type="evidence" value="ECO:0007669"/>
    <property type="project" value="UniProtKB-EC"/>
</dbReference>
<comment type="catalytic activity">
    <reaction evidence="14">
        <text>ATP + H2O = ADP + phosphate + H(+)</text>
        <dbReference type="Rhea" id="RHEA:13065"/>
        <dbReference type="ChEBI" id="CHEBI:15377"/>
        <dbReference type="ChEBI" id="CHEBI:15378"/>
        <dbReference type="ChEBI" id="CHEBI:30616"/>
        <dbReference type="ChEBI" id="CHEBI:43474"/>
        <dbReference type="ChEBI" id="CHEBI:456216"/>
        <dbReference type="EC" id="5.6.2.4"/>
    </reaction>
</comment>
<evidence type="ECO:0000256" key="7">
    <source>
        <dbReference type="ARBA" id="ARBA00022840"/>
    </source>
</evidence>
<keyword evidence="5 15" id="KW-0347">Helicase</keyword>
<dbReference type="NCBIfam" id="TIGR02784">
    <property type="entry name" value="addA_alphas"/>
    <property type="match status" value="1"/>
</dbReference>
<name>M2U343_9SPHN</name>
<dbReference type="Gene3D" id="1.10.486.10">
    <property type="entry name" value="PCRA, domain 4"/>
    <property type="match status" value="1"/>
</dbReference>
<dbReference type="GO" id="GO:0003677">
    <property type="term" value="F:DNA binding"/>
    <property type="evidence" value="ECO:0007669"/>
    <property type="project" value="UniProtKB-KW"/>
</dbReference>
<keyword evidence="8" id="KW-0238">DNA-binding</keyword>
<evidence type="ECO:0000313" key="20">
    <source>
        <dbReference type="Proteomes" id="UP000011717"/>
    </source>
</evidence>
<dbReference type="InterPro" id="IPR027417">
    <property type="entry name" value="P-loop_NTPase"/>
</dbReference>
<keyword evidence="7 15" id="KW-0067">ATP-binding</keyword>
<dbReference type="InterPro" id="IPR011604">
    <property type="entry name" value="PDDEXK-like_dom_sf"/>
</dbReference>
<proteinExistence type="predicted"/>
<dbReference type="SUPFAM" id="SSF52980">
    <property type="entry name" value="Restriction endonuclease-like"/>
    <property type="match status" value="1"/>
</dbReference>
<evidence type="ECO:0000256" key="5">
    <source>
        <dbReference type="ARBA" id="ARBA00022806"/>
    </source>
</evidence>
<dbReference type="PROSITE" id="PS51217">
    <property type="entry name" value="UVRD_HELICASE_CTER"/>
    <property type="match status" value="1"/>
</dbReference>
<keyword evidence="2 15" id="KW-0547">Nucleotide-binding</keyword>
<dbReference type="Gene3D" id="3.30.160.800">
    <property type="match status" value="1"/>
</dbReference>
<dbReference type="Proteomes" id="UP000011717">
    <property type="component" value="Unassembled WGS sequence"/>
</dbReference>
<evidence type="ECO:0000256" key="13">
    <source>
        <dbReference type="ARBA" id="ARBA00034923"/>
    </source>
</evidence>
<dbReference type="Gene3D" id="3.90.320.10">
    <property type="match status" value="1"/>
</dbReference>
<feature type="region of interest" description="Disordered" evidence="16">
    <location>
        <begin position="918"/>
        <end position="948"/>
    </location>
</feature>
<evidence type="ECO:0000256" key="8">
    <source>
        <dbReference type="ARBA" id="ARBA00023125"/>
    </source>
</evidence>
<dbReference type="OrthoDB" id="9810135at2"/>
<feature type="domain" description="UvrD-like helicase C-terminal" evidence="18">
    <location>
        <begin position="500"/>
        <end position="776"/>
    </location>
</feature>
<evidence type="ECO:0000313" key="19">
    <source>
        <dbReference type="EMBL" id="EMD82308.1"/>
    </source>
</evidence>
<evidence type="ECO:0000256" key="3">
    <source>
        <dbReference type="ARBA" id="ARBA00022763"/>
    </source>
</evidence>
<dbReference type="InterPro" id="IPR014151">
    <property type="entry name" value="DNA_helicase_AddA"/>
</dbReference>
<dbReference type="GO" id="GO:0004527">
    <property type="term" value="F:exonuclease activity"/>
    <property type="evidence" value="ECO:0007669"/>
    <property type="project" value="UniProtKB-KW"/>
</dbReference>
<dbReference type="InterPro" id="IPR011335">
    <property type="entry name" value="Restrct_endonuc-II-like"/>
</dbReference>
<dbReference type="GO" id="GO:0000725">
    <property type="term" value="P:recombinational repair"/>
    <property type="evidence" value="ECO:0007669"/>
    <property type="project" value="TreeGrafter"/>
</dbReference>
<dbReference type="SUPFAM" id="SSF52540">
    <property type="entry name" value="P-loop containing nucleoside triphosphate hydrolases"/>
    <property type="match status" value="1"/>
</dbReference>
<dbReference type="PANTHER" id="PTHR11070:SF2">
    <property type="entry name" value="ATP-DEPENDENT DNA HELICASE SRS2"/>
    <property type="match status" value="1"/>
</dbReference>
<evidence type="ECO:0000256" key="6">
    <source>
        <dbReference type="ARBA" id="ARBA00022839"/>
    </source>
</evidence>
<dbReference type="RefSeq" id="WP_008603091.1">
    <property type="nucleotide sequence ID" value="NZ_AMRV01000008.1"/>
</dbReference>
<evidence type="ECO:0000256" key="15">
    <source>
        <dbReference type="PROSITE-ProRule" id="PRU00560"/>
    </source>
</evidence>
<feature type="domain" description="UvrD-like helicase ATP-binding" evidence="17">
    <location>
        <begin position="4"/>
        <end position="480"/>
    </location>
</feature>
<dbReference type="Pfam" id="PF00580">
    <property type="entry name" value="UvrD-helicase"/>
    <property type="match status" value="1"/>
</dbReference>
<dbReference type="Pfam" id="PF13361">
    <property type="entry name" value="UvrD_C"/>
    <property type="match status" value="1"/>
</dbReference>
<dbReference type="InterPro" id="IPR000212">
    <property type="entry name" value="DNA_helicase_UvrD/REP"/>
</dbReference>
<accession>M2U343</accession>
<keyword evidence="6" id="KW-0269">Exonuclease</keyword>
<keyword evidence="3" id="KW-0227">DNA damage</keyword>
<evidence type="ECO:0000256" key="11">
    <source>
        <dbReference type="ARBA" id="ARBA00034617"/>
    </source>
</evidence>
<dbReference type="InterPro" id="IPR038726">
    <property type="entry name" value="PDDEXK_AddAB-type"/>
</dbReference>
<dbReference type="InterPro" id="IPR014017">
    <property type="entry name" value="DNA_helicase_UvrD-like_C"/>
</dbReference>
<evidence type="ECO:0000256" key="14">
    <source>
        <dbReference type="ARBA" id="ARBA00048988"/>
    </source>
</evidence>
<keyword evidence="1" id="KW-0540">Nuclease</keyword>
<dbReference type="EMBL" id="AMRV01000008">
    <property type="protein sequence ID" value="EMD82308.1"/>
    <property type="molecule type" value="Genomic_DNA"/>
</dbReference>
<dbReference type="PROSITE" id="PS51198">
    <property type="entry name" value="UVRD_HELICASE_ATP_BIND"/>
    <property type="match status" value="1"/>
</dbReference>
<protein>
    <recommendedName>
        <fullName evidence="12">DNA 3'-5' helicase</fullName>
        <ecNumber evidence="12">5.6.2.4</ecNumber>
    </recommendedName>
    <alternativeName>
        <fullName evidence="13">DNA 3'-5' helicase II</fullName>
    </alternativeName>
</protein>
<dbReference type="GO" id="GO:0005829">
    <property type="term" value="C:cytosol"/>
    <property type="evidence" value="ECO:0007669"/>
    <property type="project" value="TreeGrafter"/>
</dbReference>
<feature type="compositionally biased region" description="Pro residues" evidence="16">
    <location>
        <begin position="920"/>
        <end position="931"/>
    </location>
</feature>
<evidence type="ECO:0000256" key="16">
    <source>
        <dbReference type="SAM" id="MobiDB-lite"/>
    </source>
</evidence>
<dbReference type="EC" id="5.6.2.4" evidence="12"/>
<evidence type="ECO:0000256" key="9">
    <source>
        <dbReference type="ARBA" id="ARBA00023204"/>
    </source>
</evidence>
<sequence length="1101" mass="119194">MKALLPLTDEQRQAAGPDVHAWVSASAGTGKTQVLSARVLRLLASGARPEGILALTFTKAAAAEMQNRILERLARWVTAEDEEIAADLRAIGELPGAAMLRRARTLFASALDVRGGFKVQTLHSFASSLLAAFPIEAGVTPGYQTLDDRSGLQVKRQVLEGAIEAAAAEGDAAFLDDLGRLAVQHGDAGAAKMMETLLRERRRLSAYRSEAELTAALRRILDLPPEGTAEEVLRAEIARDGALESTLRDYASALSRWNSKANGPQWLASIEAFFRAEALYRTDILPDLFATCFTTTGDPRKPSAALEPFQSEATVCLDRLRDTLRRLEVAEIAALHLRVGRRLAASYEETKRHLGAVDFDDLIAEAAHLLDSVPGAWVLYKMDQRIDHVLVDEGQDTNAAQWRIVHALTAEFFSGEGAREDDLPGPRTQFAVGDYKQAIFGFQGTDPEEFRTAREETAARAAAAGQPFVPVPLSRSFRSVPAVLTAVDRVIALKGHAAFGMDSEIPPHIPHRAGDAGAVTLWPKLGTDENPLPPAEADNKERAIASRIAAEVKGWLDRGLFLPSKGRAAAPQDILILLRSRGDLVPELVAALHAEGVPVAGADRLRLTAPLAVRDCLSLIRFALQPEDNLSLAEILVSPFLGWSQKQLYDLAHTRAGPATLWFALRQARTAHAEAARAWLGEVLGMADFRTPYDFLEAMLSGPLKGRAKLLRRLGSEARDPLDELLSQALAYERVAAPSLQGFLDWLAVADDIEVKRDPEAPQSAVRIMTVHGAKGLQAPVVIMADAAKASGQASISQLLAGEPPLPIYGFRKGDLPGNLAALHAVAERKEAEESLRLLYVAMTRAEDYLFAGGIAGRTGESWWDVMHAALQTLETEEEKAERWGGVALRYKEGVAAASQAEEKASAIFRPVIPSWAAEPAPPEARPPRPLAPSAVEEEGGLPPPGPELERAALRGRLLHALFEKLPDLPPEDWREAATSYISARGQNLDAGSLADEVLAVMTAPEHADLFRAGALREAPVSAIVGTDVIAGTIDLLLVGPDRVRLVDYKTDRKVPASAEEVRPRHRAQMAAYRAAVETIFPDRRVEAGLLYTAGPRLIWL</sequence>
<dbReference type="GO" id="GO:0005524">
    <property type="term" value="F:ATP binding"/>
    <property type="evidence" value="ECO:0007669"/>
    <property type="project" value="UniProtKB-UniRule"/>
</dbReference>
<keyword evidence="4 15" id="KW-0378">Hydrolase</keyword>
<dbReference type="PATRIC" id="fig|1234595.3.peg.2348"/>
<evidence type="ECO:0000256" key="1">
    <source>
        <dbReference type="ARBA" id="ARBA00022722"/>
    </source>
</evidence>
<organism evidence="19 20">
    <name type="scientific">Pacificimonas flava</name>
    <dbReference type="NCBI Taxonomy" id="1234595"/>
    <lineage>
        <taxon>Bacteria</taxon>
        <taxon>Pseudomonadati</taxon>
        <taxon>Pseudomonadota</taxon>
        <taxon>Alphaproteobacteria</taxon>
        <taxon>Sphingomonadales</taxon>
        <taxon>Sphingosinicellaceae</taxon>
        <taxon>Pacificimonas</taxon>
    </lineage>
</organism>
<dbReference type="GO" id="GO:0033202">
    <property type="term" value="C:DNA helicase complex"/>
    <property type="evidence" value="ECO:0007669"/>
    <property type="project" value="TreeGrafter"/>
</dbReference>
<comment type="caution">
    <text evidence="19">The sequence shown here is derived from an EMBL/GenBank/DDBJ whole genome shotgun (WGS) entry which is preliminary data.</text>
</comment>
<keyword evidence="9" id="KW-0234">DNA repair</keyword>